<name>A0A6H0A0Y0_STASA</name>
<evidence type="ECO:0000259" key="8">
    <source>
        <dbReference type="Pfam" id="PF22819"/>
    </source>
</evidence>
<keyword evidence="9" id="KW-0614">Plasmid</keyword>
<dbReference type="InterPro" id="IPR054529">
    <property type="entry name" value="TcaA_2nd"/>
</dbReference>
<comment type="subcellular location">
    <subcellularLocation>
        <location evidence="5">Cell membrane</location>
        <topology evidence="5">Single-pass membrane protein</topology>
    </subcellularLocation>
</comment>
<comment type="similarity">
    <text evidence="5">Belongs to the tcaA family.</text>
</comment>
<dbReference type="PIRSF" id="PIRSF032522">
    <property type="entry name" value="TcaA"/>
    <property type="match status" value="1"/>
</dbReference>
<feature type="domain" description="TcaA second" evidence="7">
    <location>
        <begin position="59"/>
        <end position="157"/>
    </location>
</feature>
<dbReference type="InterPro" id="IPR023599">
    <property type="entry name" value="Mem_prot_TcaA"/>
</dbReference>
<keyword evidence="6" id="KW-1133">Transmembrane helix</keyword>
<sequence>MKLKINFQNGLVKIMKNNDENNSESKRRKYILATFIFIIFLLIGLLIYIILNQTNAHGQIVDFKQAAKDKDYNKISKYLSSGQRDLSKNEAKAFINYINNPKNSKRFDKEINEIEKNVKENNKYAIDLGAITDSNGKKIINVKKDGKKFFFIEKLKFAPNYTNVYVKENDNTAVYNYNTNKEHQIVADKNRLTSIGTFFTGKYNINAKKKIEDTLLTGESSGKLEFNTEVTDKNNKVVAIQNFDQSSFKINLKNSEALDNSKKVVVDGKEEDYVDNKIYGHYFNNDEFKVHVVGTIDGKEFVTNDRNISKNKYQSPQEVDLSFNQDSINKFEQENKEIENKGKKFMIDYTNDLNQAYKKSDYKYISDYIEEDSKVAKHMKKMVESKAKNKYSNPQIDDISKDKDKLKVILTKEVNNNKIQSKYSLKYNKDTNDFKIIEYTDI</sequence>
<evidence type="ECO:0000256" key="3">
    <source>
        <dbReference type="ARBA" id="ARBA00022833"/>
    </source>
</evidence>
<evidence type="ECO:0000256" key="4">
    <source>
        <dbReference type="ARBA" id="ARBA00023251"/>
    </source>
</evidence>
<keyword evidence="1" id="KW-0479">Metal-binding</keyword>
<keyword evidence="4" id="KW-0046">Antibiotic resistance</keyword>
<keyword evidence="6" id="KW-0812">Transmembrane</keyword>
<evidence type="ECO:0000256" key="5">
    <source>
        <dbReference type="PIRNR" id="PIRNR032522"/>
    </source>
</evidence>
<feature type="transmembrane region" description="Helical" evidence="6">
    <location>
        <begin position="30"/>
        <end position="51"/>
    </location>
</feature>
<proteinExistence type="inferred from homology"/>
<reference evidence="9" key="1">
    <citation type="submission" date="2020-01" db="EMBL/GenBank/DDBJ databases">
        <title>Characterization of a novel vga gene recovered from a Staphylococcus saprophyticus causing a community-acquired urinary tract infection: Report from SENTRY Antimicrobial Surveillance Program 2017.</title>
        <authorList>
            <person name="Deshpande L.M."/>
            <person name="Cantrell L."/>
            <person name="Romero J.R."/>
            <person name="Carvalhaes C."/>
            <person name="Sader H.S."/>
            <person name="Mendes R.E."/>
        </authorList>
    </citation>
    <scope>NUCLEOTIDE SEQUENCE</scope>
    <source>
        <strain evidence="9">1005578</strain>
        <plasmid evidence="9">p1005578_vga</plasmid>
    </source>
</reference>
<dbReference type="PANTHER" id="PTHR40038">
    <property type="entry name" value="MEMBRANE-ASSOCIATED PROTEIN TCAA"/>
    <property type="match status" value="1"/>
</dbReference>
<dbReference type="GO" id="GO:0046677">
    <property type="term" value="P:response to antibiotic"/>
    <property type="evidence" value="ECO:0007669"/>
    <property type="project" value="InterPro"/>
</dbReference>
<evidence type="ECO:0000256" key="2">
    <source>
        <dbReference type="ARBA" id="ARBA00022771"/>
    </source>
</evidence>
<dbReference type="EMBL" id="MN909556">
    <property type="protein sequence ID" value="QIS31350.1"/>
    <property type="molecule type" value="Genomic_DNA"/>
</dbReference>
<protein>
    <recommendedName>
        <fullName evidence="5">Membrane-associated protein</fullName>
    </recommendedName>
</protein>
<dbReference type="InterPro" id="IPR054528">
    <property type="entry name" value="TcaA_5th"/>
</dbReference>
<dbReference type="GO" id="GO:0005886">
    <property type="term" value="C:plasma membrane"/>
    <property type="evidence" value="ECO:0007669"/>
    <property type="project" value="UniProtKB-SubCell"/>
</dbReference>
<keyword evidence="5 6" id="KW-0472">Membrane</keyword>
<geneLocation type="plasmid" evidence="9">
    <name>p1005578_vga</name>
</geneLocation>
<dbReference type="AlphaFoldDB" id="A0A6H0A0Y0"/>
<dbReference type="PANTHER" id="PTHR40038:SF1">
    <property type="entry name" value="MEMBRANE-ASSOCIATED PROTEIN TCAA"/>
    <property type="match status" value="1"/>
</dbReference>
<evidence type="ECO:0000256" key="6">
    <source>
        <dbReference type="SAM" id="Phobius"/>
    </source>
</evidence>
<feature type="domain" description="TcaA protein NTF2-like" evidence="8">
    <location>
        <begin position="339"/>
        <end position="439"/>
    </location>
</feature>
<dbReference type="Pfam" id="PF22813">
    <property type="entry name" value="TcaA_2nd"/>
    <property type="match status" value="1"/>
</dbReference>
<accession>A0A6H0A0Y0</accession>
<keyword evidence="2" id="KW-0863">Zinc-finger</keyword>
<organism evidence="9">
    <name type="scientific">Staphylococcus saprophyticus</name>
    <dbReference type="NCBI Taxonomy" id="29385"/>
    <lineage>
        <taxon>Bacteria</taxon>
        <taxon>Bacillati</taxon>
        <taxon>Bacillota</taxon>
        <taxon>Bacilli</taxon>
        <taxon>Bacillales</taxon>
        <taxon>Staphylococcaceae</taxon>
        <taxon>Staphylococcus</taxon>
    </lineage>
</organism>
<dbReference type="Pfam" id="PF22819">
    <property type="entry name" value="TcaA_5th"/>
    <property type="match status" value="1"/>
</dbReference>
<evidence type="ECO:0000313" key="9">
    <source>
        <dbReference type="EMBL" id="QIS31350.1"/>
    </source>
</evidence>
<evidence type="ECO:0000256" key="1">
    <source>
        <dbReference type="ARBA" id="ARBA00022723"/>
    </source>
</evidence>
<evidence type="ECO:0000259" key="7">
    <source>
        <dbReference type="Pfam" id="PF22813"/>
    </source>
</evidence>
<keyword evidence="3" id="KW-0862">Zinc</keyword>
<keyword evidence="5" id="KW-1003">Cell membrane</keyword>